<accession>A0AAV5U505</accession>
<feature type="non-terminal residue" evidence="1">
    <location>
        <position position="75"/>
    </location>
</feature>
<proteinExistence type="predicted"/>
<name>A0AAV5U505_9BILA</name>
<evidence type="ECO:0000313" key="2">
    <source>
        <dbReference type="Proteomes" id="UP001432027"/>
    </source>
</evidence>
<protein>
    <submittedName>
        <fullName evidence="1">Uncharacterized protein</fullName>
    </submittedName>
</protein>
<sequence>LLEPEKDGSLRCIESIQHESLFLRLAHVIAQCVRSRPTLAVHSGRCNRIKVSREERVYPQSGRLTNFIHTFIKSL</sequence>
<dbReference type="AlphaFoldDB" id="A0AAV5U505"/>
<reference evidence="1" key="1">
    <citation type="submission" date="2023-10" db="EMBL/GenBank/DDBJ databases">
        <title>Genome assembly of Pristionchus species.</title>
        <authorList>
            <person name="Yoshida K."/>
            <person name="Sommer R.J."/>
        </authorList>
    </citation>
    <scope>NUCLEOTIDE SEQUENCE</scope>
    <source>
        <strain evidence="1">RS0144</strain>
    </source>
</reference>
<gene>
    <name evidence="1" type="ORF">PENTCL1PPCAC_23654</name>
</gene>
<feature type="non-terminal residue" evidence="1">
    <location>
        <position position="1"/>
    </location>
</feature>
<organism evidence="1 2">
    <name type="scientific">Pristionchus entomophagus</name>
    <dbReference type="NCBI Taxonomy" id="358040"/>
    <lineage>
        <taxon>Eukaryota</taxon>
        <taxon>Metazoa</taxon>
        <taxon>Ecdysozoa</taxon>
        <taxon>Nematoda</taxon>
        <taxon>Chromadorea</taxon>
        <taxon>Rhabditida</taxon>
        <taxon>Rhabditina</taxon>
        <taxon>Diplogasteromorpha</taxon>
        <taxon>Diplogasteroidea</taxon>
        <taxon>Neodiplogasteridae</taxon>
        <taxon>Pristionchus</taxon>
    </lineage>
</organism>
<dbReference type="Proteomes" id="UP001432027">
    <property type="component" value="Unassembled WGS sequence"/>
</dbReference>
<keyword evidence="2" id="KW-1185">Reference proteome</keyword>
<evidence type="ECO:0000313" key="1">
    <source>
        <dbReference type="EMBL" id="GMT01480.1"/>
    </source>
</evidence>
<comment type="caution">
    <text evidence="1">The sequence shown here is derived from an EMBL/GenBank/DDBJ whole genome shotgun (WGS) entry which is preliminary data.</text>
</comment>
<dbReference type="EMBL" id="BTSX01000005">
    <property type="protein sequence ID" value="GMT01480.1"/>
    <property type="molecule type" value="Genomic_DNA"/>
</dbReference>